<evidence type="ECO:0000313" key="3">
    <source>
        <dbReference type="Proteomes" id="UP000033452"/>
    </source>
</evidence>
<sequence>MEVTNLAVHFSQTLHALNGERHRSWIGLSLGSILLFLWMMWFFMGRITHLAYSESVEVTLEAQPVWRMKEGRVTPYRQYQLDAVISKEHIEDVHEGQPAIITLSGATTLPLKPIKSYVTQVDSTQGTVSATFEVDTLLGNSIDIGFAVEVDSQSPASYLFHLTQ</sequence>
<evidence type="ECO:0000313" key="2">
    <source>
        <dbReference type="EMBL" id="KJZ06099.1"/>
    </source>
</evidence>
<evidence type="ECO:0000256" key="1">
    <source>
        <dbReference type="SAM" id="Phobius"/>
    </source>
</evidence>
<dbReference type="Proteomes" id="UP000033452">
    <property type="component" value="Unassembled WGS sequence"/>
</dbReference>
<comment type="caution">
    <text evidence="2">The sequence shown here is derived from an EMBL/GenBank/DDBJ whole genome shotgun (WGS) entry which is preliminary data.</text>
</comment>
<keyword evidence="1" id="KW-1133">Transmembrane helix</keyword>
<dbReference type="AlphaFoldDB" id="A0A0F4QFL4"/>
<accession>A0A0F4QFL4</accession>
<dbReference type="EMBL" id="JXYA01000056">
    <property type="protein sequence ID" value="KJZ06099.1"/>
    <property type="molecule type" value="Genomic_DNA"/>
</dbReference>
<dbReference type="PATRIC" id="fig|43658.5.peg.4332"/>
<gene>
    <name evidence="2" type="ORF">TW77_20510</name>
</gene>
<organism evidence="2 3">
    <name type="scientific">Pseudoalteromonas rubra</name>
    <dbReference type="NCBI Taxonomy" id="43658"/>
    <lineage>
        <taxon>Bacteria</taxon>
        <taxon>Pseudomonadati</taxon>
        <taxon>Pseudomonadota</taxon>
        <taxon>Gammaproteobacteria</taxon>
        <taxon>Alteromonadales</taxon>
        <taxon>Pseudoalteromonadaceae</taxon>
        <taxon>Pseudoalteromonas</taxon>
    </lineage>
</organism>
<feature type="transmembrane region" description="Helical" evidence="1">
    <location>
        <begin position="25"/>
        <end position="44"/>
    </location>
</feature>
<keyword evidence="1" id="KW-0472">Membrane</keyword>
<protein>
    <submittedName>
        <fullName evidence="2">Uncharacterized protein</fullName>
    </submittedName>
</protein>
<keyword evidence="3" id="KW-1185">Reference proteome</keyword>
<keyword evidence="1" id="KW-0812">Transmembrane</keyword>
<name>A0A0F4QFL4_9GAMM</name>
<reference evidence="2 3" key="1">
    <citation type="journal article" date="2015" name="BMC Genomics">
        <title>Genome mining reveals unlocked bioactive potential of marine Gram-negative bacteria.</title>
        <authorList>
            <person name="Machado H."/>
            <person name="Sonnenschein E.C."/>
            <person name="Melchiorsen J."/>
            <person name="Gram L."/>
        </authorList>
    </citation>
    <scope>NUCLEOTIDE SEQUENCE [LARGE SCALE GENOMIC DNA]</scope>
    <source>
        <strain evidence="2 3">S2471</strain>
    </source>
</reference>
<proteinExistence type="predicted"/>